<dbReference type="Gene3D" id="1.10.1090.10">
    <property type="entry name" value="Cytochrome b-c1 complex subunit 7"/>
    <property type="match status" value="1"/>
</dbReference>
<evidence type="ECO:0000256" key="2">
    <source>
        <dbReference type="ARBA" id="ARBA00008554"/>
    </source>
</evidence>
<sequence length="82" mass="9662">MQGRRWNQYGPKEDMDIKEALAKLLHEIIDTRNERLKRAMNLSMKHKYLSDDLQCALNMEQCEIAQQLRNKLTEANLTISTN</sequence>
<evidence type="ECO:0000256" key="6">
    <source>
        <dbReference type="ARBA" id="ARBA00022982"/>
    </source>
</evidence>
<keyword evidence="4" id="KW-0679">Respiratory chain</keyword>
<dbReference type="GO" id="GO:0006122">
    <property type="term" value="P:mitochondrial electron transport, ubiquinol to cytochrome c"/>
    <property type="evidence" value="ECO:0007669"/>
    <property type="project" value="InterPro"/>
</dbReference>
<dbReference type="PANTHER" id="PTHR12022">
    <property type="entry name" value="UBIQUINOL-CYTOCHROME C REDUCTASE COMPLEX 14 KD PROTEIN"/>
    <property type="match status" value="1"/>
</dbReference>
<evidence type="ECO:0000256" key="5">
    <source>
        <dbReference type="ARBA" id="ARBA00022792"/>
    </source>
</evidence>
<keyword evidence="7" id="KW-0496">Mitochondrion</keyword>
<dbReference type="OrthoDB" id="425749at2759"/>
<dbReference type="PANTHER" id="PTHR12022:SF0">
    <property type="entry name" value="CYTOCHROME B-C1 COMPLEX SUBUNIT 7"/>
    <property type="match status" value="1"/>
</dbReference>
<dbReference type="AlphaFoldDB" id="A0A835GZ52"/>
<protein>
    <submittedName>
        <fullName evidence="9">Uncharacterized protein</fullName>
    </submittedName>
</protein>
<keyword evidence="6" id="KW-0249">Electron transport</keyword>
<evidence type="ECO:0000256" key="3">
    <source>
        <dbReference type="ARBA" id="ARBA00022448"/>
    </source>
</evidence>
<dbReference type="EMBL" id="JADFTS010000009">
    <property type="protein sequence ID" value="KAF9588567.1"/>
    <property type="molecule type" value="Genomic_DNA"/>
</dbReference>
<dbReference type="InterPro" id="IPR036544">
    <property type="entry name" value="QCR7_sf"/>
</dbReference>
<keyword evidence="8" id="KW-0472">Membrane</keyword>
<dbReference type="Proteomes" id="UP000631114">
    <property type="component" value="Unassembled WGS sequence"/>
</dbReference>
<comment type="similarity">
    <text evidence="2">Belongs to the UQCRB/QCR7 family.</text>
</comment>
<evidence type="ECO:0000256" key="4">
    <source>
        <dbReference type="ARBA" id="ARBA00022660"/>
    </source>
</evidence>
<comment type="subcellular location">
    <subcellularLocation>
        <location evidence="1">Mitochondrion inner membrane</location>
        <topology evidence="1">Peripheral membrane protein</topology>
        <orientation evidence="1">Matrix side</orientation>
    </subcellularLocation>
</comment>
<comment type="caution">
    <text evidence="9">The sequence shown here is derived from an EMBL/GenBank/DDBJ whole genome shotgun (WGS) entry which is preliminary data.</text>
</comment>
<evidence type="ECO:0000256" key="7">
    <source>
        <dbReference type="ARBA" id="ARBA00023128"/>
    </source>
</evidence>
<evidence type="ECO:0000313" key="10">
    <source>
        <dbReference type="Proteomes" id="UP000631114"/>
    </source>
</evidence>
<evidence type="ECO:0000256" key="8">
    <source>
        <dbReference type="ARBA" id="ARBA00023136"/>
    </source>
</evidence>
<keyword evidence="5" id="KW-0999">Mitochondrion inner membrane</keyword>
<organism evidence="9 10">
    <name type="scientific">Coptis chinensis</name>
    <dbReference type="NCBI Taxonomy" id="261450"/>
    <lineage>
        <taxon>Eukaryota</taxon>
        <taxon>Viridiplantae</taxon>
        <taxon>Streptophyta</taxon>
        <taxon>Embryophyta</taxon>
        <taxon>Tracheophyta</taxon>
        <taxon>Spermatophyta</taxon>
        <taxon>Magnoliopsida</taxon>
        <taxon>Ranunculales</taxon>
        <taxon>Ranunculaceae</taxon>
        <taxon>Coptidoideae</taxon>
        <taxon>Coptis</taxon>
    </lineage>
</organism>
<proteinExistence type="inferred from homology"/>
<accession>A0A835GZ52</accession>
<gene>
    <name evidence="9" type="ORF">IFM89_013419</name>
</gene>
<dbReference type="GO" id="GO:0045275">
    <property type="term" value="C:respiratory chain complex III"/>
    <property type="evidence" value="ECO:0007669"/>
    <property type="project" value="InterPro"/>
</dbReference>
<evidence type="ECO:0000256" key="1">
    <source>
        <dbReference type="ARBA" id="ARBA00004443"/>
    </source>
</evidence>
<keyword evidence="3" id="KW-0813">Transport</keyword>
<name>A0A835GZ52_9MAGN</name>
<dbReference type="InterPro" id="IPR003197">
    <property type="entry name" value="QCR7"/>
</dbReference>
<dbReference type="GO" id="GO:0005743">
    <property type="term" value="C:mitochondrial inner membrane"/>
    <property type="evidence" value="ECO:0007669"/>
    <property type="project" value="UniProtKB-SubCell"/>
</dbReference>
<evidence type="ECO:0000313" key="9">
    <source>
        <dbReference type="EMBL" id="KAF9588567.1"/>
    </source>
</evidence>
<keyword evidence="10" id="KW-1185">Reference proteome</keyword>
<dbReference type="Pfam" id="PF02271">
    <property type="entry name" value="UCR_14kD"/>
    <property type="match status" value="1"/>
</dbReference>
<dbReference type="SUPFAM" id="SSF81524">
    <property type="entry name" value="14 kDa protein of cytochrome bc1 complex (Ubiquinol-cytochrome c reductase)"/>
    <property type="match status" value="1"/>
</dbReference>
<reference evidence="9 10" key="1">
    <citation type="submission" date="2020-10" db="EMBL/GenBank/DDBJ databases">
        <title>The Coptis chinensis genome and diversification of protoberbering-type alkaloids.</title>
        <authorList>
            <person name="Wang B."/>
            <person name="Shu S."/>
            <person name="Song C."/>
            <person name="Liu Y."/>
        </authorList>
    </citation>
    <scope>NUCLEOTIDE SEQUENCE [LARGE SCALE GENOMIC DNA]</scope>
    <source>
        <strain evidence="9">HL-2020</strain>
        <tissue evidence="9">Leaf</tissue>
    </source>
</reference>